<dbReference type="RefSeq" id="WP_006914554.1">
    <property type="nucleotide sequence ID" value="NZ_AFNV02000015.1"/>
</dbReference>
<feature type="transmembrane region" description="Helical" evidence="1">
    <location>
        <begin position="99"/>
        <end position="127"/>
    </location>
</feature>
<gene>
    <name evidence="2" type="ORF">SSPSH_002227</name>
</gene>
<keyword evidence="3" id="KW-1185">Reference proteome</keyword>
<reference evidence="2 3" key="2">
    <citation type="journal article" date="2013" name="PLoS ONE">
        <title>INDIGO - INtegrated Data Warehouse of MIcrobial GenOmes with Examples from the Red Sea Extremophiles.</title>
        <authorList>
            <person name="Alam I."/>
            <person name="Antunes A."/>
            <person name="Kamau A.A."/>
            <person name="Ba Alawi W."/>
            <person name="Kalkatawi M."/>
            <person name="Stingl U."/>
            <person name="Bajic V.B."/>
        </authorList>
    </citation>
    <scope>NUCLEOTIDE SEQUENCE [LARGE SCALE GENOMIC DNA]</scope>
    <source>
        <strain evidence="2 3">E1L3A</strain>
    </source>
</reference>
<proteinExistence type="predicted"/>
<dbReference type="eggNOG" id="ENOG502ZUGN">
    <property type="taxonomic scope" value="Bacteria"/>
</dbReference>
<accession>U2FRN1</accession>
<evidence type="ECO:0000313" key="3">
    <source>
        <dbReference type="Proteomes" id="UP000006242"/>
    </source>
</evidence>
<evidence type="ECO:0000313" key="2">
    <source>
        <dbReference type="EMBL" id="ERJ18734.1"/>
    </source>
</evidence>
<feature type="transmembrane region" description="Helical" evidence="1">
    <location>
        <begin position="50"/>
        <end position="78"/>
    </location>
</feature>
<dbReference type="OrthoDB" id="6401046at2"/>
<organism evidence="2 3">
    <name type="scientific">Salinisphaera shabanensis E1L3A</name>
    <dbReference type="NCBI Taxonomy" id="1033802"/>
    <lineage>
        <taxon>Bacteria</taxon>
        <taxon>Pseudomonadati</taxon>
        <taxon>Pseudomonadota</taxon>
        <taxon>Gammaproteobacteria</taxon>
        <taxon>Salinisphaerales</taxon>
        <taxon>Salinisphaeraceae</taxon>
        <taxon>Salinisphaera</taxon>
    </lineage>
</organism>
<keyword evidence="1" id="KW-1133">Transmembrane helix</keyword>
<dbReference type="AlphaFoldDB" id="U2FRN1"/>
<sequence length="133" mass="14530">MELQTAQDAYKNLSGKLSDINRQLCFAGIAVVWIFAVSNESGSYRLPNTMLVPLGAFVTGLLFDLLQYVVSTIIYGTLHRSRERKNFALDEDIKAPAFINWPAVACLIVKVGAVLVGYVALLFAVLYSGAVDV</sequence>
<feature type="transmembrane region" description="Helical" evidence="1">
    <location>
        <begin position="20"/>
        <end position="38"/>
    </location>
</feature>
<reference evidence="2 3" key="1">
    <citation type="journal article" date="2011" name="J. Bacteriol.">
        <title>Genome sequence of Salinisphaera shabanensis, a gammaproteobacterium from the harsh, variable environment of the brine-seawater interface of the Shaban Deep in the Red Sea.</title>
        <authorList>
            <person name="Antunes A."/>
            <person name="Alam I."/>
            <person name="Bajic V.B."/>
            <person name="Stingl U."/>
        </authorList>
    </citation>
    <scope>NUCLEOTIDE SEQUENCE [LARGE SCALE GENOMIC DNA]</scope>
    <source>
        <strain evidence="2 3">E1L3A</strain>
    </source>
</reference>
<protein>
    <submittedName>
        <fullName evidence="2">Uncharacterized protein</fullName>
    </submittedName>
</protein>
<keyword evidence="1" id="KW-0472">Membrane</keyword>
<dbReference type="EMBL" id="AFNV02000015">
    <property type="protein sequence ID" value="ERJ18734.1"/>
    <property type="molecule type" value="Genomic_DNA"/>
</dbReference>
<keyword evidence="1" id="KW-0812">Transmembrane</keyword>
<name>U2FRN1_9GAMM</name>
<evidence type="ECO:0000256" key="1">
    <source>
        <dbReference type="SAM" id="Phobius"/>
    </source>
</evidence>
<comment type="caution">
    <text evidence="2">The sequence shown here is derived from an EMBL/GenBank/DDBJ whole genome shotgun (WGS) entry which is preliminary data.</text>
</comment>
<dbReference type="Proteomes" id="UP000006242">
    <property type="component" value="Unassembled WGS sequence"/>
</dbReference>